<evidence type="ECO:0000313" key="3">
    <source>
        <dbReference type="Proteomes" id="UP001163726"/>
    </source>
</evidence>
<dbReference type="Proteomes" id="UP001163726">
    <property type="component" value="Plasmid pCadTS8_2"/>
</dbReference>
<evidence type="ECO:0000313" key="2">
    <source>
        <dbReference type="EMBL" id="WAJ72206.1"/>
    </source>
</evidence>
<proteinExistence type="predicted"/>
<accession>A0ABY7AVD2</accession>
<sequence length="469" mass="54933">MTLAEDNTICQYCGRHARMGLEMTDDHVPPLNCKFEDGLHRVVKKTLIRACSECNGIASDKPHADYLERHFWLKAAYLRRYKRILLNYNGDKDNVEDGDLKAYLNNIDYNYEEVLRMIGFGIKTVDQIESPILNLKNKKKQRISDVLIGYLYGWPHEDDEDDEKNDPEQSVSTKENQTEDIESIVCTFDEFIEFLIDENMAGLRITSQDSYRIWVDAHHSRFEMLDLPSNPEESYPTTWKKIRLEVSRSMDNSDTVAFQSQLSEHLLFNSVERDEENRPYIARCNFITFLRANPLINSFKSYKLWLQSIDDELIHSLLPKQMCWTDLPQLELNHETQKNSQDTFKYIERRIVKTAITTEKKASFAIKFLNELVKISQIKSSQIKDYDLLKFALLHPEIDNTDELNQFLLKHYNKINSSRPLKIKLSCALECKLSKKSHIFSNFFATDIMNIDLLLDKVNINVFEDLILI</sequence>
<name>A0ABY7AVD2_9ALTE</name>
<protein>
    <recommendedName>
        <fullName evidence="4">HNH endonuclease</fullName>
    </recommendedName>
</protein>
<dbReference type="EMBL" id="CP109967">
    <property type="protein sequence ID" value="WAJ72206.1"/>
    <property type="molecule type" value="Genomic_DNA"/>
</dbReference>
<reference evidence="2" key="1">
    <citation type="submission" date="2022-10" db="EMBL/GenBank/DDBJ databases">
        <title>Catenovulum adriacola sp. nov. isolated in the Harbour of Susak.</title>
        <authorList>
            <person name="Schoch T."/>
            <person name="Reich S.J."/>
            <person name="Stoeferle S."/>
            <person name="Flaiz M."/>
            <person name="Kazda M."/>
            <person name="Riedel C.U."/>
            <person name="Duerre P."/>
        </authorList>
    </citation>
    <scope>NUCLEOTIDE SEQUENCE</scope>
    <source>
        <strain evidence="2">TS8</strain>
        <plasmid evidence="2">pCadTS8_2</plasmid>
    </source>
</reference>
<keyword evidence="3" id="KW-1185">Reference proteome</keyword>
<dbReference type="RefSeq" id="WP_268076921.1">
    <property type="nucleotide sequence ID" value="NZ_CP109967.1"/>
</dbReference>
<evidence type="ECO:0000256" key="1">
    <source>
        <dbReference type="SAM" id="MobiDB-lite"/>
    </source>
</evidence>
<keyword evidence="2" id="KW-0614">Plasmid</keyword>
<feature type="region of interest" description="Disordered" evidence="1">
    <location>
        <begin position="158"/>
        <end position="178"/>
    </location>
</feature>
<evidence type="ECO:0008006" key="4">
    <source>
        <dbReference type="Google" id="ProtNLM"/>
    </source>
</evidence>
<gene>
    <name evidence="2" type="ORF">OLW01_18185</name>
</gene>
<geneLocation type="plasmid" evidence="2 3">
    <name>pCadTS8_2</name>
</geneLocation>
<organism evidence="2 3">
    <name type="scientific">Catenovulum adriaticum</name>
    <dbReference type="NCBI Taxonomy" id="2984846"/>
    <lineage>
        <taxon>Bacteria</taxon>
        <taxon>Pseudomonadati</taxon>
        <taxon>Pseudomonadota</taxon>
        <taxon>Gammaproteobacteria</taxon>
        <taxon>Alteromonadales</taxon>
        <taxon>Alteromonadaceae</taxon>
        <taxon>Catenovulum</taxon>
    </lineage>
</organism>